<dbReference type="InterPro" id="IPR027417">
    <property type="entry name" value="P-loop_NTPase"/>
</dbReference>
<evidence type="ECO:0000256" key="3">
    <source>
        <dbReference type="ARBA" id="ARBA00022679"/>
    </source>
</evidence>
<keyword evidence="3 10" id="KW-0808">Transferase</keyword>
<dbReference type="InterPro" id="IPR018094">
    <property type="entry name" value="Thymidylate_kinase"/>
</dbReference>
<accession>A0A3B1BC76</accession>
<dbReference type="CDD" id="cd01672">
    <property type="entry name" value="TMPK"/>
    <property type="match status" value="1"/>
</dbReference>
<dbReference type="GO" id="GO:0004798">
    <property type="term" value="F:dTMP kinase activity"/>
    <property type="evidence" value="ECO:0007669"/>
    <property type="project" value="UniProtKB-EC"/>
</dbReference>
<evidence type="ECO:0000256" key="8">
    <source>
        <dbReference type="ARBA" id="ARBA00048743"/>
    </source>
</evidence>
<dbReference type="GO" id="GO:0006235">
    <property type="term" value="P:dTTP biosynthetic process"/>
    <property type="evidence" value="ECO:0007669"/>
    <property type="project" value="TreeGrafter"/>
</dbReference>
<evidence type="ECO:0000256" key="1">
    <source>
        <dbReference type="ARBA" id="ARBA00009776"/>
    </source>
</evidence>
<keyword evidence="4" id="KW-0545">Nucleotide biosynthesis</keyword>
<dbReference type="EMBL" id="UOFW01000068">
    <property type="protein sequence ID" value="VAX03915.1"/>
    <property type="molecule type" value="Genomic_DNA"/>
</dbReference>
<keyword evidence="7" id="KW-0067">ATP-binding</keyword>
<dbReference type="EC" id="2.7.4.9" evidence="2"/>
<dbReference type="PANTHER" id="PTHR10344">
    <property type="entry name" value="THYMIDYLATE KINASE"/>
    <property type="match status" value="1"/>
</dbReference>
<dbReference type="Gene3D" id="3.40.50.300">
    <property type="entry name" value="P-loop containing nucleotide triphosphate hydrolases"/>
    <property type="match status" value="1"/>
</dbReference>
<keyword evidence="6 10" id="KW-0418">Kinase</keyword>
<evidence type="ECO:0000256" key="2">
    <source>
        <dbReference type="ARBA" id="ARBA00012980"/>
    </source>
</evidence>
<dbReference type="AlphaFoldDB" id="A0A3B1BC76"/>
<sequence length="243" mass="27248">MNNDEISHKLPHNLSHNLSWGKFISFEGGEGTGKSTQVKTLQDKLRAKGIDVILTREPGGAPGAEEIRALLLTGDPEKWVPMTEVLLFYAARVDHLQRTIWPALKAGKWVITDRYADSTFAYQGAGHGIGASIIQEIHRITTDSFWPDMTILLDADPKEGLLRANNREAEISENLREDRFEKMAGSYHQRLRKAFLEIAAENPDRFHVIPAAGSVDSVARRIWQQVTATYGAIIDQFQETNAR</sequence>
<dbReference type="InterPro" id="IPR018095">
    <property type="entry name" value="Thymidylate_kin_CS"/>
</dbReference>
<evidence type="ECO:0000256" key="4">
    <source>
        <dbReference type="ARBA" id="ARBA00022727"/>
    </source>
</evidence>
<evidence type="ECO:0000256" key="5">
    <source>
        <dbReference type="ARBA" id="ARBA00022741"/>
    </source>
</evidence>
<evidence type="ECO:0000259" key="9">
    <source>
        <dbReference type="Pfam" id="PF02223"/>
    </source>
</evidence>
<evidence type="ECO:0000313" key="10">
    <source>
        <dbReference type="EMBL" id="VAX03915.1"/>
    </source>
</evidence>
<keyword evidence="5" id="KW-0547">Nucleotide-binding</keyword>
<comment type="similarity">
    <text evidence="1">Belongs to the thymidylate kinase family.</text>
</comment>
<dbReference type="PROSITE" id="PS01331">
    <property type="entry name" value="THYMIDYLATE_KINASE"/>
    <property type="match status" value="1"/>
</dbReference>
<proteinExistence type="inferred from homology"/>
<dbReference type="HAMAP" id="MF_00165">
    <property type="entry name" value="Thymidylate_kinase"/>
    <property type="match status" value="1"/>
</dbReference>
<protein>
    <recommendedName>
        <fullName evidence="2">dTMP kinase</fullName>
        <ecNumber evidence="2">2.7.4.9</ecNumber>
    </recommendedName>
</protein>
<dbReference type="GO" id="GO:0005829">
    <property type="term" value="C:cytosol"/>
    <property type="evidence" value="ECO:0007669"/>
    <property type="project" value="TreeGrafter"/>
</dbReference>
<dbReference type="InterPro" id="IPR039430">
    <property type="entry name" value="Thymidylate_kin-like_dom"/>
</dbReference>
<dbReference type="GO" id="GO:0006233">
    <property type="term" value="P:dTDP biosynthetic process"/>
    <property type="evidence" value="ECO:0007669"/>
    <property type="project" value="InterPro"/>
</dbReference>
<feature type="domain" description="Thymidylate kinase-like" evidence="9">
    <location>
        <begin position="26"/>
        <end position="222"/>
    </location>
</feature>
<reference evidence="10" key="1">
    <citation type="submission" date="2018-06" db="EMBL/GenBank/DDBJ databases">
        <authorList>
            <person name="Zhirakovskaya E."/>
        </authorList>
    </citation>
    <scope>NUCLEOTIDE SEQUENCE</scope>
</reference>
<dbReference type="GO" id="GO:0006227">
    <property type="term" value="P:dUDP biosynthetic process"/>
    <property type="evidence" value="ECO:0007669"/>
    <property type="project" value="TreeGrafter"/>
</dbReference>
<gene>
    <name evidence="10" type="ORF">MNBD_ALPHA03-1762</name>
</gene>
<dbReference type="FunFam" id="3.40.50.300:FF:000225">
    <property type="entry name" value="Thymidylate kinase"/>
    <property type="match status" value="1"/>
</dbReference>
<dbReference type="PANTHER" id="PTHR10344:SF4">
    <property type="entry name" value="UMP-CMP KINASE 2, MITOCHONDRIAL"/>
    <property type="match status" value="1"/>
</dbReference>
<name>A0A3B1BC76_9ZZZZ</name>
<dbReference type="SUPFAM" id="SSF52540">
    <property type="entry name" value="P-loop containing nucleoside triphosphate hydrolases"/>
    <property type="match status" value="1"/>
</dbReference>
<dbReference type="Pfam" id="PF02223">
    <property type="entry name" value="Thymidylate_kin"/>
    <property type="match status" value="1"/>
</dbReference>
<evidence type="ECO:0000256" key="7">
    <source>
        <dbReference type="ARBA" id="ARBA00022840"/>
    </source>
</evidence>
<organism evidence="10">
    <name type="scientific">hydrothermal vent metagenome</name>
    <dbReference type="NCBI Taxonomy" id="652676"/>
    <lineage>
        <taxon>unclassified sequences</taxon>
        <taxon>metagenomes</taxon>
        <taxon>ecological metagenomes</taxon>
    </lineage>
</organism>
<evidence type="ECO:0000256" key="6">
    <source>
        <dbReference type="ARBA" id="ARBA00022777"/>
    </source>
</evidence>
<comment type="catalytic activity">
    <reaction evidence="8">
        <text>dTMP + ATP = dTDP + ADP</text>
        <dbReference type="Rhea" id="RHEA:13517"/>
        <dbReference type="ChEBI" id="CHEBI:30616"/>
        <dbReference type="ChEBI" id="CHEBI:58369"/>
        <dbReference type="ChEBI" id="CHEBI:63528"/>
        <dbReference type="ChEBI" id="CHEBI:456216"/>
        <dbReference type="EC" id="2.7.4.9"/>
    </reaction>
</comment>
<dbReference type="GO" id="GO:0005524">
    <property type="term" value="F:ATP binding"/>
    <property type="evidence" value="ECO:0007669"/>
    <property type="project" value="UniProtKB-KW"/>
</dbReference>
<dbReference type="NCBIfam" id="TIGR00041">
    <property type="entry name" value="DTMP_kinase"/>
    <property type="match status" value="1"/>
</dbReference>